<dbReference type="STRING" id="966.BTA35_0206550"/>
<dbReference type="SUPFAM" id="SSF53850">
    <property type="entry name" value="Periplasmic binding protein-like II"/>
    <property type="match status" value="1"/>
</dbReference>
<keyword evidence="4" id="KW-1185">Reference proteome</keyword>
<feature type="chain" id="PRO_5010559057" evidence="1">
    <location>
        <begin position="32"/>
        <end position="278"/>
    </location>
</feature>
<organism evidence="3 4">
    <name type="scientific">Oceanospirillum linum</name>
    <dbReference type="NCBI Taxonomy" id="966"/>
    <lineage>
        <taxon>Bacteria</taxon>
        <taxon>Pseudomonadati</taxon>
        <taxon>Pseudomonadota</taxon>
        <taxon>Gammaproteobacteria</taxon>
        <taxon>Oceanospirillales</taxon>
        <taxon>Oceanospirillaceae</taxon>
        <taxon>Oceanospirillum</taxon>
    </lineage>
</organism>
<dbReference type="Pfam" id="PF12849">
    <property type="entry name" value="PBP_like_2"/>
    <property type="match status" value="1"/>
</dbReference>
<dbReference type="AlphaFoldDB" id="A0A1T1HCX9"/>
<protein>
    <submittedName>
        <fullName evidence="3">Tungsten ABC transporter substrate-binding protein</fullName>
    </submittedName>
</protein>
<name>A0A1T1HCX9_OCELI</name>
<sequence>MSTPKMSKLKTFIRSAALAVVAATVSIQSYAEDLGIVRLATTTSTYNSGLLDYLLPEFEKKNGATIQVIAVGTGKALRMGRDGDVDLVMTHAPKAEAKFVDEGHGVQPRGIMYNDFVLVGPKNDPAGVKSTGSIEDALAKIAKNQSLFISRGDDSGTHKKELGLWKEAGTSLPFEGYREVGQGMGKVLQISSELQAYTLTDRGTWLAYKSKVDLAIASEGDKRLFNPYQVILVNPAKYDGLNTKGAQALSDWLISDETQKRINDFRLHGERLFIANAK</sequence>
<dbReference type="EMBL" id="MTSD02000002">
    <property type="protein sequence ID" value="OOV87676.1"/>
    <property type="molecule type" value="Genomic_DNA"/>
</dbReference>
<reference evidence="3" key="1">
    <citation type="submission" date="2017-02" db="EMBL/GenBank/DDBJ databases">
        <title>Draft Genome Sequence of the Salt Water Bacterium Oceanospirillum linum ATCC 11336.</title>
        <authorList>
            <person name="Trachtenberg A.M."/>
            <person name="Carney J.G."/>
            <person name="Linnane J.D."/>
            <person name="Rheaume B.A."/>
            <person name="Pitts N.L."/>
            <person name="Mykles D.L."/>
            <person name="Maclea K.S."/>
        </authorList>
    </citation>
    <scope>NUCLEOTIDE SEQUENCE [LARGE SCALE GENOMIC DNA]</scope>
    <source>
        <strain evidence="3">ATCC 11336</strain>
    </source>
</reference>
<proteinExistence type="predicted"/>
<evidence type="ECO:0000313" key="4">
    <source>
        <dbReference type="Proteomes" id="UP000190064"/>
    </source>
</evidence>
<comment type="caution">
    <text evidence="3">The sequence shown here is derived from an EMBL/GenBank/DDBJ whole genome shotgun (WGS) entry which is preliminary data.</text>
</comment>
<evidence type="ECO:0000313" key="3">
    <source>
        <dbReference type="EMBL" id="OOV87676.1"/>
    </source>
</evidence>
<keyword evidence="1" id="KW-0732">Signal</keyword>
<dbReference type="PANTHER" id="PTHR37945:SF1">
    <property type="entry name" value="EXTRACELLULAR TUNGSTATE BINDING PROTEIN"/>
    <property type="match status" value="1"/>
</dbReference>
<accession>A0A1T1HCX9</accession>
<dbReference type="PANTHER" id="PTHR37945">
    <property type="entry name" value="EXTRACELLULAR TUNGSTATE BINDING PROTEIN"/>
    <property type="match status" value="1"/>
</dbReference>
<evidence type="ECO:0000259" key="2">
    <source>
        <dbReference type="Pfam" id="PF12849"/>
    </source>
</evidence>
<dbReference type="Gene3D" id="3.40.190.10">
    <property type="entry name" value="Periplasmic binding protein-like II"/>
    <property type="match status" value="2"/>
</dbReference>
<dbReference type="RefSeq" id="WP_078319015.1">
    <property type="nucleotide sequence ID" value="NZ_FXTS01000002.1"/>
</dbReference>
<dbReference type="InterPro" id="IPR052738">
    <property type="entry name" value="ABC-Tungstate_binding"/>
</dbReference>
<feature type="domain" description="PBP" evidence="2">
    <location>
        <begin position="39"/>
        <end position="257"/>
    </location>
</feature>
<evidence type="ECO:0000256" key="1">
    <source>
        <dbReference type="SAM" id="SignalP"/>
    </source>
</evidence>
<dbReference type="InterPro" id="IPR024370">
    <property type="entry name" value="PBP_domain"/>
</dbReference>
<dbReference type="Proteomes" id="UP000190064">
    <property type="component" value="Unassembled WGS sequence"/>
</dbReference>
<feature type="signal peptide" evidence="1">
    <location>
        <begin position="1"/>
        <end position="31"/>
    </location>
</feature>
<gene>
    <name evidence="3" type="ORF">BTA35_0206550</name>
</gene>